<evidence type="ECO:0000256" key="2">
    <source>
        <dbReference type="ARBA" id="ARBA00023253"/>
    </source>
</evidence>
<proteinExistence type="predicted"/>
<keyword evidence="1 4" id="KW-0808">Transferase</keyword>
<dbReference type="OrthoDB" id="202494at2759"/>
<keyword evidence="4" id="KW-0328">Glycosyltransferase</keyword>
<gene>
    <name evidence="4" type="ORF">Naga_100013g21</name>
</gene>
<protein>
    <submittedName>
        <fullName evidence="4">Fucosyltransferase</fullName>
    </submittedName>
</protein>
<keyword evidence="3" id="KW-0119">Carbohydrate metabolism</keyword>
<dbReference type="InterPro" id="IPR019378">
    <property type="entry name" value="GDP-Fuc_O-FucTrfase"/>
</dbReference>
<evidence type="ECO:0000256" key="1">
    <source>
        <dbReference type="ARBA" id="ARBA00022679"/>
    </source>
</evidence>
<evidence type="ECO:0000313" key="4">
    <source>
        <dbReference type="EMBL" id="EWM30459.1"/>
    </source>
</evidence>
<dbReference type="Gene3D" id="3.40.50.11350">
    <property type="match status" value="1"/>
</dbReference>
<dbReference type="CDD" id="cd11296">
    <property type="entry name" value="O-FucT_like"/>
    <property type="match status" value="1"/>
</dbReference>
<evidence type="ECO:0000256" key="3">
    <source>
        <dbReference type="ARBA" id="ARBA00023277"/>
    </source>
</evidence>
<keyword evidence="5" id="KW-1185">Reference proteome</keyword>
<accession>W7UBZ0</accession>
<dbReference type="GO" id="GO:0016757">
    <property type="term" value="F:glycosyltransferase activity"/>
    <property type="evidence" value="ECO:0007669"/>
    <property type="project" value="UniProtKB-KW"/>
</dbReference>
<dbReference type="Proteomes" id="UP000019335">
    <property type="component" value="Chromosome 1"/>
</dbReference>
<dbReference type="PANTHER" id="PTHR31469:SF8">
    <property type="entry name" value="OS07G0641000 PROTEIN"/>
    <property type="match status" value="1"/>
</dbReference>
<sequence length="410" mass="46682">MVLQNAPDTILHSLKASLSAQISNQRSSEETHYAGFQEATSNLAAPEAVATELVSETLAVRSSFDVARKGGALQEFGDFYDISSWEKYLEVMPMHEYLKKEGLTGGLKNKERPPGNATTFDRQKTLWDYIRRATDVFPVGPDAHVVAFGLPAHVNTSKALHEYHPEADAIIDGRNLLCYGSDLHARKSLHFTSMYNGGKRYLAHFYGFLYFADQKVDAFMKRFVRDHMHYRNDIFCRATKVIDLLRRNASDKNGGYDAIHIRRGDFQFKEARLDIEDIFKAVEDVIDPGSLVYIVTDEKNSTLFDPVRDLYRLRFYEDFYKAAGLEDMDPNLTGMVEQIIASGARTFVGTYFSTFTAFITRMRGYLGRNPGFYYLEKFKYALQSPGKNFYASGANFVREWPVAYTNLDLA</sequence>
<evidence type="ECO:0000313" key="5">
    <source>
        <dbReference type="Proteomes" id="UP000019335"/>
    </source>
</evidence>
<dbReference type="Pfam" id="PF10250">
    <property type="entry name" value="O-FucT"/>
    <property type="match status" value="1"/>
</dbReference>
<name>W7UBZ0_9STRA</name>
<reference evidence="4 5" key="1">
    <citation type="journal article" date="2014" name="Mol. Plant">
        <title>Chromosome Scale Genome Assembly and Transcriptome Profiling of Nannochloropsis gaditana in Nitrogen Depletion.</title>
        <authorList>
            <person name="Corteggiani Carpinelli E."/>
            <person name="Telatin A."/>
            <person name="Vitulo N."/>
            <person name="Forcato C."/>
            <person name="D'Angelo M."/>
            <person name="Schiavon R."/>
            <person name="Vezzi A."/>
            <person name="Giacometti G.M."/>
            <person name="Morosinotto T."/>
            <person name="Valle G."/>
        </authorList>
    </citation>
    <scope>NUCLEOTIDE SEQUENCE [LARGE SCALE GENOMIC DNA]</scope>
    <source>
        <strain evidence="4 5">B-31</strain>
    </source>
</reference>
<keyword evidence="2" id="KW-0294">Fucose metabolism</keyword>
<dbReference type="EMBL" id="AZIL01000033">
    <property type="protein sequence ID" value="EWM30459.1"/>
    <property type="molecule type" value="Genomic_DNA"/>
</dbReference>
<comment type="caution">
    <text evidence="4">The sequence shown here is derived from an EMBL/GenBank/DDBJ whole genome shotgun (WGS) entry which is preliminary data.</text>
</comment>
<dbReference type="PANTHER" id="PTHR31469">
    <property type="entry name" value="OS07G0633600 PROTEIN"/>
    <property type="match status" value="1"/>
</dbReference>
<dbReference type="AlphaFoldDB" id="W7UBZ0"/>
<organism evidence="4 5">
    <name type="scientific">Nannochloropsis gaditana</name>
    <dbReference type="NCBI Taxonomy" id="72520"/>
    <lineage>
        <taxon>Eukaryota</taxon>
        <taxon>Sar</taxon>
        <taxon>Stramenopiles</taxon>
        <taxon>Ochrophyta</taxon>
        <taxon>Eustigmatophyceae</taxon>
        <taxon>Eustigmatales</taxon>
        <taxon>Monodopsidaceae</taxon>
        <taxon>Nannochloropsis</taxon>
    </lineage>
</organism>
<dbReference type="GO" id="GO:0006004">
    <property type="term" value="P:fucose metabolic process"/>
    <property type="evidence" value="ECO:0007669"/>
    <property type="project" value="UniProtKB-KW"/>
</dbReference>